<gene>
    <name evidence="2" type="ORF">A1Q1_06815</name>
</gene>
<accession>J5TPA8</accession>
<dbReference type="PANTHER" id="PTHR28052:SF1">
    <property type="entry name" value="UPF0545 PROTEIN C22ORF39"/>
    <property type="match status" value="1"/>
</dbReference>
<name>J5TPA8_TRIAS</name>
<protein>
    <recommendedName>
        <fullName evidence="4">Early meiotic induction protein 1</fullName>
    </recommendedName>
</protein>
<dbReference type="GeneID" id="25990327"/>
<evidence type="ECO:0008006" key="4">
    <source>
        <dbReference type="Google" id="ProtNLM"/>
    </source>
</evidence>
<dbReference type="HOGENOM" id="CLU_131110_0_0_1"/>
<feature type="compositionally biased region" description="Low complexity" evidence="1">
    <location>
        <begin position="23"/>
        <end position="45"/>
    </location>
</feature>
<evidence type="ECO:0000256" key="1">
    <source>
        <dbReference type="SAM" id="MobiDB-lite"/>
    </source>
</evidence>
<sequence length="175" mass="20249">MRWNLWGSSSDNSEAGPSQPTDAAAPTSSEAQASTSTPAPAAPVRAPEPPLSKYERALKEEQKLQDEQYPNYEDIPKCMTLFDEFVSCYALLPQMRNIYRHGELRDCSYKWDDFKYCLSLKSEDNEERRRLWVRRRAEWWAARRIGPSSEDVWDVREKPLENFPPLVDEDAATTD</sequence>
<proteinExistence type="predicted"/>
<dbReference type="VEuPathDB" id="FungiDB:A1Q1_06815"/>
<dbReference type="KEGG" id="tasa:A1Q1_06815"/>
<feature type="region of interest" description="Disordered" evidence="1">
    <location>
        <begin position="1"/>
        <end position="53"/>
    </location>
</feature>
<dbReference type="Proteomes" id="UP000002748">
    <property type="component" value="Unassembled WGS sequence"/>
</dbReference>
<comment type="caution">
    <text evidence="2">The sequence shown here is derived from an EMBL/GenBank/DDBJ whole genome shotgun (WGS) entry which is preliminary data.</text>
</comment>
<dbReference type="OrthoDB" id="2017405at2759"/>
<dbReference type="AlphaFoldDB" id="J5TPA8"/>
<dbReference type="Pfam" id="PF11326">
    <property type="entry name" value="PANTS-like"/>
    <property type="match status" value="1"/>
</dbReference>
<evidence type="ECO:0000313" key="3">
    <source>
        <dbReference type="Proteomes" id="UP000002748"/>
    </source>
</evidence>
<dbReference type="EMBL" id="ALBS01000039">
    <property type="protein sequence ID" value="EJT51946.1"/>
    <property type="molecule type" value="Genomic_DNA"/>
</dbReference>
<organism evidence="2 3">
    <name type="scientific">Trichosporon asahii var. asahii (strain ATCC 90039 / CBS 2479 / JCM 2466 / KCTC 7840 / NBRC 103889/ NCYC 2677 / UAMH 7654)</name>
    <name type="common">Yeast</name>
    <dbReference type="NCBI Taxonomy" id="1186058"/>
    <lineage>
        <taxon>Eukaryota</taxon>
        <taxon>Fungi</taxon>
        <taxon>Dikarya</taxon>
        <taxon>Basidiomycota</taxon>
        <taxon>Agaricomycotina</taxon>
        <taxon>Tremellomycetes</taxon>
        <taxon>Trichosporonales</taxon>
        <taxon>Trichosporonaceae</taxon>
        <taxon>Trichosporon</taxon>
    </lineage>
</organism>
<dbReference type="RefSeq" id="XP_014182539.1">
    <property type="nucleotide sequence ID" value="XM_014327064.1"/>
</dbReference>
<evidence type="ECO:0000313" key="2">
    <source>
        <dbReference type="EMBL" id="EJT51946.1"/>
    </source>
</evidence>
<dbReference type="PANTHER" id="PTHR28052">
    <property type="entry name" value="UPF0545 PROTEIN C22ORF39"/>
    <property type="match status" value="1"/>
</dbReference>
<reference evidence="2 3" key="1">
    <citation type="journal article" date="2012" name="Eukaryot. Cell">
        <title>Draft genome sequence of CBS 2479, the standard type strain of Trichosporon asahii.</title>
        <authorList>
            <person name="Yang R.Y."/>
            <person name="Li H.T."/>
            <person name="Zhu H."/>
            <person name="Zhou G.P."/>
            <person name="Wang M."/>
            <person name="Wang L."/>
        </authorList>
    </citation>
    <scope>NUCLEOTIDE SEQUENCE [LARGE SCALE GENOMIC DNA]</scope>
    <source>
        <strain evidence="3">ATCC 90039 / CBS 2479 / JCM 2466 / KCTC 7840 / NCYC 2677 / UAMH 7654</strain>
    </source>
</reference>
<dbReference type="InterPro" id="IPR021475">
    <property type="entry name" value="Pants/Emi1-like"/>
</dbReference>
<feature type="compositionally biased region" description="Polar residues" evidence="1">
    <location>
        <begin position="1"/>
        <end position="21"/>
    </location>
</feature>